<dbReference type="GeneID" id="81362195"/>
<evidence type="ECO:0000313" key="2">
    <source>
        <dbReference type="EMBL" id="KAJ5085954.1"/>
    </source>
</evidence>
<name>A0A9W9EQC0_9EURO</name>
<proteinExistence type="predicted"/>
<organism evidence="2 3">
    <name type="scientific">Penicillium argentinense</name>
    <dbReference type="NCBI Taxonomy" id="1131581"/>
    <lineage>
        <taxon>Eukaryota</taxon>
        <taxon>Fungi</taxon>
        <taxon>Dikarya</taxon>
        <taxon>Ascomycota</taxon>
        <taxon>Pezizomycotina</taxon>
        <taxon>Eurotiomycetes</taxon>
        <taxon>Eurotiomycetidae</taxon>
        <taxon>Eurotiales</taxon>
        <taxon>Aspergillaceae</taxon>
        <taxon>Penicillium</taxon>
    </lineage>
</organism>
<comment type="caution">
    <text evidence="2">The sequence shown here is derived from an EMBL/GenBank/DDBJ whole genome shotgun (WGS) entry which is preliminary data.</text>
</comment>
<feature type="chain" id="PRO_5040877280" evidence="1">
    <location>
        <begin position="20"/>
        <end position="87"/>
    </location>
</feature>
<keyword evidence="1" id="KW-0732">Signal</keyword>
<keyword evidence="3" id="KW-1185">Reference proteome</keyword>
<evidence type="ECO:0000313" key="3">
    <source>
        <dbReference type="Proteomes" id="UP001149074"/>
    </source>
</evidence>
<reference evidence="2" key="1">
    <citation type="submission" date="2022-11" db="EMBL/GenBank/DDBJ databases">
        <authorList>
            <person name="Petersen C."/>
        </authorList>
    </citation>
    <scope>NUCLEOTIDE SEQUENCE</scope>
    <source>
        <strain evidence="2">IBT 30761</strain>
    </source>
</reference>
<sequence length="87" mass="10016">MGGISFLGKTTIVLSLVQAERATVYDEQQQQVLVTDIPNNLQNDRSNIIFILTDQDLMLDWVSYMPQLNKHQAQQGTFHRNHFVTKL</sequence>
<dbReference type="Proteomes" id="UP001149074">
    <property type="component" value="Unassembled WGS sequence"/>
</dbReference>
<protein>
    <submittedName>
        <fullName evidence="2">Uncharacterized protein</fullName>
    </submittedName>
</protein>
<dbReference type="EMBL" id="JAPQKI010000010">
    <property type="protein sequence ID" value="KAJ5085954.1"/>
    <property type="molecule type" value="Genomic_DNA"/>
</dbReference>
<evidence type="ECO:0000256" key="1">
    <source>
        <dbReference type="SAM" id="SignalP"/>
    </source>
</evidence>
<dbReference type="RefSeq" id="XP_056470632.1">
    <property type="nucleotide sequence ID" value="XM_056623216.1"/>
</dbReference>
<gene>
    <name evidence="2" type="ORF">N7532_010725</name>
</gene>
<dbReference type="AlphaFoldDB" id="A0A9W9EQC0"/>
<accession>A0A9W9EQC0</accession>
<feature type="signal peptide" evidence="1">
    <location>
        <begin position="1"/>
        <end position="19"/>
    </location>
</feature>
<reference evidence="2" key="2">
    <citation type="journal article" date="2023" name="IMA Fungus">
        <title>Comparative genomic study of the Penicillium genus elucidates a diverse pangenome and 15 lateral gene transfer events.</title>
        <authorList>
            <person name="Petersen C."/>
            <person name="Sorensen T."/>
            <person name="Nielsen M.R."/>
            <person name="Sondergaard T.E."/>
            <person name="Sorensen J.L."/>
            <person name="Fitzpatrick D.A."/>
            <person name="Frisvad J.C."/>
            <person name="Nielsen K.L."/>
        </authorList>
    </citation>
    <scope>NUCLEOTIDE SEQUENCE</scope>
    <source>
        <strain evidence="2">IBT 30761</strain>
    </source>
</reference>